<evidence type="ECO:0000313" key="1">
    <source>
        <dbReference type="EMBL" id="GHF33498.1"/>
    </source>
</evidence>
<keyword evidence="2" id="KW-1185">Reference proteome</keyword>
<protein>
    <submittedName>
        <fullName evidence="1">Uncharacterized protein</fullName>
    </submittedName>
</protein>
<reference evidence="1" key="1">
    <citation type="journal article" date="2014" name="Int. J. Syst. Evol. Microbiol.">
        <title>Complete genome sequence of Corynebacterium casei LMG S-19264T (=DSM 44701T), isolated from a smear-ripened cheese.</title>
        <authorList>
            <consortium name="US DOE Joint Genome Institute (JGI-PGF)"/>
            <person name="Walter F."/>
            <person name="Albersmeier A."/>
            <person name="Kalinowski J."/>
            <person name="Ruckert C."/>
        </authorList>
    </citation>
    <scope>NUCLEOTIDE SEQUENCE</scope>
    <source>
        <strain evidence="1">JCM 4059</strain>
    </source>
</reference>
<dbReference type="EMBL" id="BNBD01000002">
    <property type="protein sequence ID" value="GHF33498.1"/>
    <property type="molecule type" value="Genomic_DNA"/>
</dbReference>
<organism evidence="1 2">
    <name type="scientific">Streptomyces mashuensis</name>
    <dbReference type="NCBI Taxonomy" id="33904"/>
    <lineage>
        <taxon>Bacteria</taxon>
        <taxon>Bacillati</taxon>
        <taxon>Actinomycetota</taxon>
        <taxon>Actinomycetes</taxon>
        <taxon>Kitasatosporales</taxon>
        <taxon>Streptomycetaceae</taxon>
        <taxon>Streptomyces</taxon>
    </lineage>
</organism>
<dbReference type="Proteomes" id="UP000638313">
    <property type="component" value="Unassembled WGS sequence"/>
</dbReference>
<evidence type="ECO:0000313" key="2">
    <source>
        <dbReference type="Proteomes" id="UP000638313"/>
    </source>
</evidence>
<proteinExistence type="predicted"/>
<reference evidence="1" key="2">
    <citation type="submission" date="2020-09" db="EMBL/GenBank/DDBJ databases">
        <authorList>
            <person name="Sun Q."/>
            <person name="Ohkuma M."/>
        </authorList>
    </citation>
    <scope>NUCLEOTIDE SEQUENCE</scope>
    <source>
        <strain evidence="1">JCM 4059</strain>
    </source>
</reference>
<dbReference type="AlphaFoldDB" id="A0A919AZ40"/>
<gene>
    <name evidence="1" type="ORF">GCM10010218_13240</name>
</gene>
<accession>A0A919AZ40</accession>
<dbReference type="RefSeq" id="WP_190128469.1">
    <property type="nucleotide sequence ID" value="NZ_BNBD01000002.1"/>
</dbReference>
<comment type="caution">
    <text evidence="1">The sequence shown here is derived from an EMBL/GenBank/DDBJ whole genome shotgun (WGS) entry which is preliminary data.</text>
</comment>
<name>A0A919AZ40_9ACTN</name>
<sequence length="262" mass="27837">MRELSNLSWSDTPYGADKRPFPKQVQLLTGMAMQWADEAGEPVPVSAAAVFVPVKRTQATAVEPGTLHFGFHVAVAETAEDTPGLVSLADRILVQARREAAGLAWHSFPDDLHVTLTVAAGRLPGFTAVGEAWKDRTVRERGTAPLVDTASDLGRYNLPTQAANAEGIDLGANLAAFQDVSVVQAAHDDLAAISEARELLVQQLAAGILGQALATALLGGKAMNRLTWSAPFRLSEALALEAWHVLPQVYGPDSGTVKVMNQ</sequence>